<organism evidence="2 3">
    <name type="scientific">Xylaria bambusicola</name>
    <dbReference type="NCBI Taxonomy" id="326684"/>
    <lineage>
        <taxon>Eukaryota</taxon>
        <taxon>Fungi</taxon>
        <taxon>Dikarya</taxon>
        <taxon>Ascomycota</taxon>
        <taxon>Pezizomycotina</taxon>
        <taxon>Sordariomycetes</taxon>
        <taxon>Xylariomycetidae</taxon>
        <taxon>Xylariales</taxon>
        <taxon>Xylariaceae</taxon>
        <taxon>Xylaria</taxon>
    </lineage>
</organism>
<evidence type="ECO:0000313" key="3">
    <source>
        <dbReference type="Proteomes" id="UP001305414"/>
    </source>
</evidence>
<reference evidence="2 3" key="1">
    <citation type="submission" date="2023-10" db="EMBL/GenBank/DDBJ databases">
        <title>Draft genome sequence of Xylaria bambusicola isolate GMP-LS, the root and basal stem rot pathogen of sugarcane in Indonesia.</title>
        <authorList>
            <person name="Selvaraj P."/>
            <person name="Muralishankar V."/>
            <person name="Muruganantham S."/>
            <person name="Sp S."/>
            <person name="Haryani S."/>
            <person name="Lau K.J.X."/>
            <person name="Naqvi N.I."/>
        </authorList>
    </citation>
    <scope>NUCLEOTIDE SEQUENCE [LARGE SCALE GENOMIC DNA]</scope>
    <source>
        <strain evidence="2">GMP-LS</strain>
    </source>
</reference>
<accession>A0AAN7UU73</accession>
<name>A0AAN7UU73_9PEZI</name>
<proteinExistence type="predicted"/>
<comment type="caution">
    <text evidence="2">The sequence shown here is derived from an EMBL/GenBank/DDBJ whole genome shotgun (WGS) entry which is preliminary data.</text>
</comment>
<dbReference type="InterPro" id="IPR013216">
    <property type="entry name" value="Methyltransf_11"/>
</dbReference>
<dbReference type="Gene3D" id="3.40.50.150">
    <property type="entry name" value="Vaccinia Virus protein VP39"/>
    <property type="match status" value="1"/>
</dbReference>
<dbReference type="PANTHER" id="PTHR43861">
    <property type="entry name" value="TRANS-ACONITATE 2-METHYLTRANSFERASE-RELATED"/>
    <property type="match status" value="1"/>
</dbReference>
<dbReference type="EMBL" id="JAWHQM010000051">
    <property type="protein sequence ID" value="KAK5635338.1"/>
    <property type="molecule type" value="Genomic_DNA"/>
</dbReference>
<dbReference type="GO" id="GO:0008757">
    <property type="term" value="F:S-adenosylmethionine-dependent methyltransferase activity"/>
    <property type="evidence" value="ECO:0007669"/>
    <property type="project" value="InterPro"/>
</dbReference>
<evidence type="ECO:0000259" key="1">
    <source>
        <dbReference type="Pfam" id="PF08241"/>
    </source>
</evidence>
<dbReference type="Proteomes" id="UP001305414">
    <property type="component" value="Unassembled WGS sequence"/>
</dbReference>
<dbReference type="Pfam" id="PF08241">
    <property type="entry name" value="Methyltransf_11"/>
    <property type="match status" value="1"/>
</dbReference>
<keyword evidence="3" id="KW-1185">Reference proteome</keyword>
<feature type="domain" description="Methyltransferase type 11" evidence="1">
    <location>
        <begin position="47"/>
        <end position="141"/>
    </location>
</feature>
<dbReference type="CDD" id="cd02440">
    <property type="entry name" value="AdoMet_MTases"/>
    <property type="match status" value="1"/>
</dbReference>
<dbReference type="PANTHER" id="PTHR43861:SF1">
    <property type="entry name" value="TRANS-ACONITATE 2-METHYLTRANSFERASE"/>
    <property type="match status" value="1"/>
</dbReference>
<gene>
    <name evidence="2" type="ORF">RRF57_011050</name>
</gene>
<dbReference type="InterPro" id="IPR029063">
    <property type="entry name" value="SAM-dependent_MTases_sf"/>
</dbReference>
<dbReference type="SUPFAM" id="SSF53335">
    <property type="entry name" value="S-adenosyl-L-methionine-dependent methyltransferases"/>
    <property type="match status" value="1"/>
</dbReference>
<dbReference type="AlphaFoldDB" id="A0AAN7UU73"/>
<evidence type="ECO:0000313" key="2">
    <source>
        <dbReference type="EMBL" id="KAK5635338.1"/>
    </source>
</evidence>
<sequence length="249" mass="28395">MSQNVYDQSEFFENYMKLDRQTKGLDGAPEWPRLREMLPDLQGAQVLDLGCGFGWFSRFARSEGAARVRGIDISAKMLGKAHSMTSDDGIEYEKADLEDLTLPDNEYDVVFSSLTFHYLTNLASLVAGISKSLKHGGRLVFSVEHPLFTAPTTPNLVMVDEDTGRKAWQVDAYQREGLRTRNWFVEGVRKQHRTMSTYINLLLRCGFRLTDFVEWCPSQEELQSNPTWDIELIRPTFLLVGAVKDWSIG</sequence>
<protein>
    <recommendedName>
        <fullName evidence="1">Methyltransferase type 11 domain-containing protein</fullName>
    </recommendedName>
</protein>